<gene>
    <name evidence="1" type="ORF">NIT7321_00599</name>
</gene>
<accession>A0A0H5DE39</accession>
<dbReference type="EMBL" id="CVRL01000006">
    <property type="protein sequence ID" value="CRL09765.1"/>
    <property type="molecule type" value="Genomic_DNA"/>
</dbReference>
<reference evidence="2" key="1">
    <citation type="submission" date="2015-05" db="EMBL/GenBank/DDBJ databases">
        <authorList>
            <person name="Rodrigo-Torres Lidia"/>
            <person name="Arahal R.David."/>
        </authorList>
    </citation>
    <scope>NUCLEOTIDE SEQUENCE [LARGE SCALE GENOMIC DNA]</scope>
    <source>
        <strain evidence="2">CECT 7321</strain>
    </source>
</reference>
<sequence>MAGELPEPARWYARRGDRYVTTAPVRWEIGVKGSGLWVSVPAGFRFDVSIPWWAGLAFDRHDPRYLRAAALHDFALHRLRWGRVSAAAPFSEALRADGVSRVRRLAMVLAVTIHNWR</sequence>
<keyword evidence="2" id="KW-1185">Reference proteome</keyword>
<evidence type="ECO:0000313" key="1">
    <source>
        <dbReference type="EMBL" id="CRL09765.1"/>
    </source>
</evidence>
<dbReference type="Pfam" id="PF07087">
    <property type="entry name" value="DUF1353"/>
    <property type="match status" value="1"/>
</dbReference>
<dbReference type="InterPro" id="IPR010767">
    <property type="entry name" value="Phage_CGC-2007_Cje0229"/>
</dbReference>
<dbReference type="RefSeq" id="WP_008560763.1">
    <property type="nucleotide sequence ID" value="NZ_CVRL01000006.1"/>
</dbReference>
<evidence type="ECO:0000313" key="2">
    <source>
        <dbReference type="Proteomes" id="UP000043764"/>
    </source>
</evidence>
<evidence type="ECO:0008006" key="3">
    <source>
        <dbReference type="Google" id="ProtNLM"/>
    </source>
</evidence>
<protein>
    <recommendedName>
        <fullName evidence="3">DUF1353 domain-containing protein</fullName>
    </recommendedName>
</protein>
<dbReference type="AlphaFoldDB" id="A0A0H5DE39"/>
<name>A0A0H5DE39_9RHOB</name>
<dbReference type="Proteomes" id="UP000043764">
    <property type="component" value="Unassembled WGS sequence"/>
</dbReference>
<organism evidence="1 2">
    <name type="scientific">Phaeobacter italicus</name>
    <dbReference type="NCBI Taxonomy" id="481446"/>
    <lineage>
        <taxon>Bacteria</taxon>
        <taxon>Pseudomonadati</taxon>
        <taxon>Pseudomonadota</taxon>
        <taxon>Alphaproteobacteria</taxon>
        <taxon>Rhodobacterales</taxon>
        <taxon>Roseobacteraceae</taxon>
        <taxon>Phaeobacter</taxon>
    </lineage>
</organism>
<proteinExistence type="predicted"/>